<keyword evidence="5" id="KW-1185">Reference proteome</keyword>
<dbReference type="AlphaFoldDB" id="A0A9Q9B0G9"/>
<feature type="compositionally biased region" description="Pro residues" evidence="1">
    <location>
        <begin position="201"/>
        <end position="214"/>
    </location>
</feature>
<dbReference type="Proteomes" id="UP001056384">
    <property type="component" value="Chromosome 7"/>
</dbReference>
<feature type="domain" description="PH" evidence="3">
    <location>
        <begin position="419"/>
        <end position="531"/>
    </location>
</feature>
<proteinExistence type="predicted"/>
<dbReference type="Pfam" id="PF23074">
    <property type="entry name" value="PH_FT_N"/>
    <property type="match status" value="1"/>
</dbReference>
<dbReference type="Pfam" id="PF23076">
    <property type="entry name" value="PH_FT_C"/>
    <property type="match status" value="1"/>
</dbReference>
<feature type="domain" description="PH" evidence="2">
    <location>
        <begin position="289"/>
        <end position="405"/>
    </location>
</feature>
<dbReference type="InterPro" id="IPR057082">
    <property type="entry name" value="PH_C"/>
</dbReference>
<evidence type="ECO:0000313" key="5">
    <source>
        <dbReference type="Proteomes" id="UP001056384"/>
    </source>
</evidence>
<evidence type="ECO:0000256" key="1">
    <source>
        <dbReference type="SAM" id="MobiDB-lite"/>
    </source>
</evidence>
<gene>
    <name evidence="4" type="ORF">Slin15195_G086820</name>
</gene>
<dbReference type="OrthoDB" id="5345571at2759"/>
<dbReference type="InterPro" id="IPR057081">
    <property type="entry name" value="PH_N"/>
</dbReference>
<feature type="region of interest" description="Disordered" evidence="1">
    <location>
        <begin position="157"/>
        <end position="241"/>
    </location>
</feature>
<evidence type="ECO:0000259" key="3">
    <source>
        <dbReference type="Pfam" id="PF23076"/>
    </source>
</evidence>
<reference evidence="4" key="1">
    <citation type="submission" date="2022-06" db="EMBL/GenBank/DDBJ databases">
        <title>Complete genome sequences of two strains of the flax pathogen Septoria linicola.</title>
        <authorList>
            <person name="Lapalu N."/>
            <person name="Simon A."/>
            <person name="Demenou B."/>
            <person name="Paumier D."/>
            <person name="Guillot M.-P."/>
            <person name="Gout L."/>
            <person name="Valade R."/>
        </authorList>
    </citation>
    <scope>NUCLEOTIDE SEQUENCE</scope>
    <source>
        <strain evidence="4">SE15195</strain>
    </source>
</reference>
<evidence type="ECO:0000313" key="4">
    <source>
        <dbReference type="EMBL" id="USW55363.1"/>
    </source>
</evidence>
<sequence>MARPTLLECALDCEDAASGLHARYREALPRHAARITAVVSEFFGLSSALREISNAEGSRTYGPSFYRIVDDLDLVRRSLRLTTQDVFEMFARAHQHPEQTVWEDLEHKLAADERCGLLERLRLYKECLDAQSDVLKGSNAIDLSALRTNVMRLLERQERSQGLGPSSSGSTTPRPRRPSLRPPRPQSPSSESVLSEDLHFPRPPNMYAPDPPLHPAQVSPIYSNFSSGSSQTMSSQTSYSSDPYFGGPTISRSHWASDVFDGSCPRTRYKAEYQAVERSKCYGDVALDALEALESTGYQHAMQMAFDEDRLWVRLYYRPADARAIILVMTQDDYGQPLQYSEKLTKLKIVREGSLLKLCKVRRGSERHTMWARLNFILHERMVLFYNTFLAMKHQDQGGIAHRILVENFQLECEGGEKTLFAGEIRHGEMRHALRIIRDSASRVVRIEASALRGPRKDVPIWTAFVTRYAYDPDWVAYEGGGTVSLASFNPEPSVFISGYQPPVNRRGDPLLPFATDQDARMFMESWANLCRRYGR</sequence>
<dbReference type="EMBL" id="CP099424">
    <property type="protein sequence ID" value="USW55363.1"/>
    <property type="molecule type" value="Genomic_DNA"/>
</dbReference>
<accession>A0A9Q9B0G9</accession>
<evidence type="ECO:0000259" key="2">
    <source>
        <dbReference type="Pfam" id="PF23074"/>
    </source>
</evidence>
<feature type="compositionally biased region" description="Low complexity" evidence="1">
    <location>
        <begin position="223"/>
        <end position="241"/>
    </location>
</feature>
<name>A0A9Q9B0G9_9PEZI</name>
<protein>
    <submittedName>
        <fullName evidence="4">Uncharacterized protein</fullName>
    </submittedName>
</protein>
<feature type="compositionally biased region" description="Low complexity" evidence="1">
    <location>
        <begin position="160"/>
        <end position="173"/>
    </location>
</feature>
<organism evidence="4 5">
    <name type="scientific">Septoria linicola</name>
    <dbReference type="NCBI Taxonomy" id="215465"/>
    <lineage>
        <taxon>Eukaryota</taxon>
        <taxon>Fungi</taxon>
        <taxon>Dikarya</taxon>
        <taxon>Ascomycota</taxon>
        <taxon>Pezizomycotina</taxon>
        <taxon>Dothideomycetes</taxon>
        <taxon>Dothideomycetidae</taxon>
        <taxon>Mycosphaerellales</taxon>
        <taxon>Mycosphaerellaceae</taxon>
        <taxon>Septoria</taxon>
    </lineage>
</organism>